<organism evidence="2 3">
    <name type="scientific">Colocasia esculenta</name>
    <name type="common">Wild taro</name>
    <name type="synonym">Arum esculentum</name>
    <dbReference type="NCBI Taxonomy" id="4460"/>
    <lineage>
        <taxon>Eukaryota</taxon>
        <taxon>Viridiplantae</taxon>
        <taxon>Streptophyta</taxon>
        <taxon>Embryophyta</taxon>
        <taxon>Tracheophyta</taxon>
        <taxon>Spermatophyta</taxon>
        <taxon>Magnoliopsida</taxon>
        <taxon>Liliopsida</taxon>
        <taxon>Araceae</taxon>
        <taxon>Aroideae</taxon>
        <taxon>Colocasieae</taxon>
        <taxon>Colocasia</taxon>
    </lineage>
</organism>
<dbReference type="EMBL" id="NMUH01000015">
    <property type="protein sequence ID" value="MQL68506.1"/>
    <property type="molecule type" value="Genomic_DNA"/>
</dbReference>
<protein>
    <submittedName>
        <fullName evidence="2">Uncharacterized protein</fullName>
    </submittedName>
</protein>
<keyword evidence="3" id="KW-1185">Reference proteome</keyword>
<comment type="caution">
    <text evidence="2">The sequence shown here is derived from an EMBL/GenBank/DDBJ whole genome shotgun (WGS) entry which is preliminary data.</text>
</comment>
<name>A0A843TE31_COLES</name>
<evidence type="ECO:0000313" key="3">
    <source>
        <dbReference type="Proteomes" id="UP000652761"/>
    </source>
</evidence>
<proteinExistence type="predicted"/>
<evidence type="ECO:0000313" key="2">
    <source>
        <dbReference type="EMBL" id="MQL68506.1"/>
    </source>
</evidence>
<reference evidence="2" key="1">
    <citation type="submission" date="2017-07" db="EMBL/GenBank/DDBJ databases">
        <title>Taro Niue Genome Assembly and Annotation.</title>
        <authorList>
            <person name="Atibalentja N."/>
            <person name="Keating K."/>
            <person name="Fields C.J."/>
        </authorList>
    </citation>
    <scope>NUCLEOTIDE SEQUENCE</scope>
    <source>
        <strain evidence="2">Niue_2</strain>
        <tissue evidence="2">Leaf</tissue>
    </source>
</reference>
<gene>
    <name evidence="2" type="ORF">Taro_000780</name>
</gene>
<dbReference type="Proteomes" id="UP000652761">
    <property type="component" value="Unassembled WGS sequence"/>
</dbReference>
<accession>A0A843TE31</accession>
<feature type="compositionally biased region" description="Low complexity" evidence="1">
    <location>
        <begin position="218"/>
        <end position="244"/>
    </location>
</feature>
<evidence type="ECO:0000256" key="1">
    <source>
        <dbReference type="SAM" id="MobiDB-lite"/>
    </source>
</evidence>
<sequence length="314" mass="33569">MTINNGGGLDLPCEGGCGRLGHIHEKPNRQRISAMKKSFSSLQANPMPNGSPKATRTAYAEAFPPCLAILAEEMISSVGVFRSLAGIGGRKGIRLDVGAWDTGLFDWVWLRVVGVVFLLVRVSRGEMSLDVRIRERADVWWSSLLRTRFEDGAMGIGTQCGVSTGGRDGVVFGGEEGFSKEACSSFPEAGEEEGGFSVTAASRGIGKQSVGRSAWIGTSPSSSSSSTSDRTTKETSSPNSSVCASSSILQRLEKSLNIGEDFYDTYLPSASTQNSDRGSFEDSLALVEEGFSGLNRAEIYTSSEEIVRSDSERE</sequence>
<dbReference type="AlphaFoldDB" id="A0A843TE31"/>
<feature type="region of interest" description="Disordered" evidence="1">
    <location>
        <begin position="212"/>
        <end position="244"/>
    </location>
</feature>